<dbReference type="AlphaFoldDB" id="A0A9P0ZR09"/>
<protein>
    <recommendedName>
        <fullName evidence="2">Tubby C-terminal domain-containing protein</fullName>
    </recommendedName>
</protein>
<feature type="domain" description="Tubby C-terminal" evidence="2">
    <location>
        <begin position="159"/>
        <end position="244"/>
    </location>
</feature>
<keyword evidence="4" id="KW-1185">Reference proteome</keyword>
<comment type="caution">
    <text evidence="3">The sequence shown here is derived from an EMBL/GenBank/DDBJ whole genome shotgun (WGS) entry which is preliminary data.</text>
</comment>
<sequence length="250" mass="28547">MVRDPLNQPGPKDGTIQCFIQRDKRKSTYYLFSCPTPALLVEKGKLLLSAKRTQTIPFTEYVISSNAEKISQSSKTCIGKLRSNFVGTKYTIYDTQLAWTRANILTPEHPSQMLYSKKVSPNVQTEESYKLGHITYNLNALGPRAPRKMHCTIHSTPESKPLVLENKQPCWHEKLHIWCLDFKGRVTVKSVKNFQLFVERDCHSDHNEVILQFGKVGEDVFTMDYRYPLSAFEAFAICLSSFDTKVACQG</sequence>
<organism evidence="3 4">
    <name type="scientific">Cuscuta europaea</name>
    <name type="common">European dodder</name>
    <dbReference type="NCBI Taxonomy" id="41803"/>
    <lineage>
        <taxon>Eukaryota</taxon>
        <taxon>Viridiplantae</taxon>
        <taxon>Streptophyta</taxon>
        <taxon>Embryophyta</taxon>
        <taxon>Tracheophyta</taxon>
        <taxon>Spermatophyta</taxon>
        <taxon>Magnoliopsida</taxon>
        <taxon>eudicotyledons</taxon>
        <taxon>Gunneridae</taxon>
        <taxon>Pentapetalae</taxon>
        <taxon>asterids</taxon>
        <taxon>lamiids</taxon>
        <taxon>Solanales</taxon>
        <taxon>Convolvulaceae</taxon>
        <taxon>Cuscuteae</taxon>
        <taxon>Cuscuta</taxon>
        <taxon>Cuscuta subgen. Cuscuta</taxon>
    </lineage>
</organism>
<dbReference type="SUPFAM" id="SSF54518">
    <property type="entry name" value="Tubby C-terminal domain-like"/>
    <property type="match status" value="1"/>
</dbReference>
<evidence type="ECO:0000313" key="3">
    <source>
        <dbReference type="EMBL" id="CAH9111691.1"/>
    </source>
</evidence>
<accession>A0A9P0ZR09</accession>
<dbReference type="Proteomes" id="UP001152484">
    <property type="component" value="Unassembled WGS sequence"/>
</dbReference>
<dbReference type="PANTHER" id="PTHR16517:SF86">
    <property type="entry name" value="TUBBY-LIKE F-BOX PROTEIN 1"/>
    <property type="match status" value="1"/>
</dbReference>
<comment type="similarity">
    <text evidence="1">Belongs to the TUB family.</text>
</comment>
<dbReference type="EMBL" id="CAMAPE010000054">
    <property type="protein sequence ID" value="CAH9111691.1"/>
    <property type="molecule type" value="Genomic_DNA"/>
</dbReference>
<dbReference type="InterPro" id="IPR000007">
    <property type="entry name" value="Tubby_C"/>
</dbReference>
<evidence type="ECO:0000256" key="1">
    <source>
        <dbReference type="ARBA" id="ARBA00007129"/>
    </source>
</evidence>
<dbReference type="Gene3D" id="3.20.90.10">
    <property type="entry name" value="Tubby Protein, Chain A"/>
    <property type="match status" value="1"/>
</dbReference>
<evidence type="ECO:0000259" key="2">
    <source>
        <dbReference type="Pfam" id="PF01167"/>
    </source>
</evidence>
<dbReference type="PANTHER" id="PTHR16517">
    <property type="entry name" value="TUBBY-RELATED"/>
    <property type="match status" value="1"/>
</dbReference>
<dbReference type="InterPro" id="IPR025659">
    <property type="entry name" value="Tubby-like_C"/>
</dbReference>
<dbReference type="OrthoDB" id="8775810at2759"/>
<proteinExistence type="inferred from homology"/>
<evidence type="ECO:0000313" key="4">
    <source>
        <dbReference type="Proteomes" id="UP001152484"/>
    </source>
</evidence>
<dbReference type="Pfam" id="PF01167">
    <property type="entry name" value="Tub"/>
    <property type="match status" value="1"/>
</dbReference>
<name>A0A9P0ZR09_CUSEU</name>
<reference evidence="3" key="1">
    <citation type="submission" date="2022-07" db="EMBL/GenBank/DDBJ databases">
        <authorList>
            <person name="Macas J."/>
            <person name="Novak P."/>
            <person name="Neumann P."/>
        </authorList>
    </citation>
    <scope>NUCLEOTIDE SEQUENCE</scope>
</reference>
<gene>
    <name evidence="3" type="ORF">CEURO_LOCUS19367</name>
</gene>
<dbReference type="PRINTS" id="PR01573">
    <property type="entry name" value="SUPERTUBBY"/>
</dbReference>